<reference evidence="31" key="2">
    <citation type="submission" date="2021-03" db="UniProtKB">
        <authorList>
            <consortium name="EnsemblPlants"/>
        </authorList>
    </citation>
    <scope>IDENTIFICATION</scope>
</reference>
<keyword evidence="10" id="KW-0723">Serine/threonine-protein kinase</keyword>
<dbReference type="AlphaFoldDB" id="A0A803M3M9"/>
<keyword evidence="23" id="KW-0325">Glycoprotein</keyword>
<keyword evidence="22" id="KW-0675">Receptor</keyword>
<proteinExistence type="inferred from homology"/>
<comment type="function">
    <text evidence="1">Component of the 60S subunit of the ribosome.</text>
</comment>
<dbReference type="InterPro" id="IPR001975">
    <property type="entry name" value="Ribosomal_eL40_dom"/>
</dbReference>
<dbReference type="InterPro" id="IPR011009">
    <property type="entry name" value="Kinase-like_dom_sf"/>
</dbReference>
<evidence type="ECO:0000313" key="32">
    <source>
        <dbReference type="Proteomes" id="UP000596660"/>
    </source>
</evidence>
<evidence type="ECO:0000256" key="28">
    <source>
        <dbReference type="SAM" id="Phobius"/>
    </source>
</evidence>
<comment type="subcellular location">
    <subcellularLocation>
        <location evidence="4">Cytoplasm</location>
    </subcellularLocation>
    <subcellularLocation>
        <location evidence="3">Membrane</location>
        <topology evidence="3">Single-pass type I membrane protein</topology>
    </subcellularLocation>
    <subcellularLocation>
        <location evidence="2">Nucleus</location>
    </subcellularLocation>
</comment>
<evidence type="ECO:0000256" key="15">
    <source>
        <dbReference type="ARBA" id="ARBA00022737"/>
    </source>
</evidence>
<feature type="domain" description="Ubiquitin-like" evidence="30">
    <location>
        <begin position="10"/>
        <end position="47"/>
    </location>
</feature>
<feature type="binding site" evidence="27">
    <location>
        <position position="684"/>
    </location>
    <ligand>
        <name>ATP</name>
        <dbReference type="ChEBI" id="CHEBI:30616"/>
    </ligand>
</feature>
<keyword evidence="20 28" id="KW-1133">Transmembrane helix</keyword>
<evidence type="ECO:0000256" key="9">
    <source>
        <dbReference type="ARBA" id="ARBA00022499"/>
    </source>
</evidence>
<organism evidence="31 32">
    <name type="scientific">Chenopodium quinoa</name>
    <name type="common">Quinoa</name>
    <dbReference type="NCBI Taxonomy" id="63459"/>
    <lineage>
        <taxon>Eukaryota</taxon>
        <taxon>Viridiplantae</taxon>
        <taxon>Streptophyta</taxon>
        <taxon>Embryophyta</taxon>
        <taxon>Tracheophyta</taxon>
        <taxon>Spermatophyta</taxon>
        <taxon>Magnoliopsida</taxon>
        <taxon>eudicotyledons</taxon>
        <taxon>Gunneridae</taxon>
        <taxon>Pentapetalae</taxon>
        <taxon>Caryophyllales</taxon>
        <taxon>Chenopodiaceae</taxon>
        <taxon>Chenopodioideae</taxon>
        <taxon>Atripliceae</taxon>
        <taxon>Chenopodium</taxon>
    </lineage>
</organism>
<dbReference type="Gene3D" id="3.30.200.20">
    <property type="entry name" value="Phosphorylase Kinase, domain 1"/>
    <property type="match status" value="1"/>
</dbReference>
<evidence type="ECO:0000256" key="19">
    <source>
        <dbReference type="ARBA" id="ARBA00022980"/>
    </source>
</evidence>
<evidence type="ECO:0000256" key="5">
    <source>
        <dbReference type="ARBA" id="ARBA00008373"/>
    </source>
</evidence>
<dbReference type="PROSITE" id="PS00108">
    <property type="entry name" value="PROTEIN_KINASE_ST"/>
    <property type="match status" value="1"/>
</dbReference>
<keyword evidence="14" id="KW-0732">Signal</keyword>
<dbReference type="GO" id="GO:0005737">
    <property type="term" value="C:cytoplasm"/>
    <property type="evidence" value="ECO:0007669"/>
    <property type="project" value="UniProtKB-SubCell"/>
</dbReference>
<evidence type="ECO:0000256" key="7">
    <source>
        <dbReference type="ARBA" id="ARBA00012513"/>
    </source>
</evidence>
<evidence type="ECO:0000256" key="16">
    <source>
        <dbReference type="ARBA" id="ARBA00022741"/>
    </source>
</evidence>
<dbReference type="PROSITE" id="PS00107">
    <property type="entry name" value="PROTEIN_KINASE_ATP"/>
    <property type="match status" value="1"/>
</dbReference>
<comment type="subunit">
    <text evidence="26">Part of the 60S ribosomal subunit.</text>
</comment>
<evidence type="ECO:0000259" key="29">
    <source>
        <dbReference type="PROSITE" id="PS50011"/>
    </source>
</evidence>
<dbReference type="FunFam" id="4.10.1060.50:FF:000001">
    <property type="entry name" value="ubiquitin-60S ribosomal protein L40"/>
    <property type="match status" value="1"/>
</dbReference>
<keyword evidence="15" id="KW-0677">Repeat</keyword>
<dbReference type="Pfam" id="PF13855">
    <property type="entry name" value="LRR_8"/>
    <property type="match status" value="1"/>
</dbReference>
<dbReference type="Proteomes" id="UP000596660">
    <property type="component" value="Unplaced"/>
</dbReference>
<evidence type="ECO:0000256" key="17">
    <source>
        <dbReference type="ARBA" id="ARBA00022777"/>
    </source>
</evidence>
<dbReference type="SUPFAM" id="SSF56112">
    <property type="entry name" value="Protein kinase-like (PK-like)"/>
    <property type="match status" value="1"/>
</dbReference>
<dbReference type="GO" id="GO:0005634">
    <property type="term" value="C:nucleus"/>
    <property type="evidence" value="ECO:0007669"/>
    <property type="project" value="UniProtKB-SubCell"/>
</dbReference>
<evidence type="ECO:0000256" key="10">
    <source>
        <dbReference type="ARBA" id="ARBA00022527"/>
    </source>
</evidence>
<dbReference type="SMART" id="SM01377">
    <property type="entry name" value="Ribosomal_L40e"/>
    <property type="match status" value="1"/>
</dbReference>
<evidence type="ECO:0000256" key="1">
    <source>
        <dbReference type="ARBA" id="ARBA00002241"/>
    </source>
</evidence>
<keyword evidence="8" id="KW-0963">Cytoplasm</keyword>
<keyword evidence="16 27" id="KW-0547">Nucleotide-binding</keyword>
<evidence type="ECO:0000256" key="24">
    <source>
        <dbReference type="ARBA" id="ARBA00023242"/>
    </source>
</evidence>
<evidence type="ECO:0000256" key="8">
    <source>
        <dbReference type="ARBA" id="ARBA00022490"/>
    </source>
</evidence>
<dbReference type="EnsemblPlants" id="AUR62022828-RA">
    <property type="protein sequence ID" value="AUR62022828-RA:cds"/>
    <property type="gene ID" value="AUR62022828"/>
</dbReference>
<dbReference type="InterPro" id="IPR029071">
    <property type="entry name" value="Ubiquitin-like_domsf"/>
</dbReference>
<dbReference type="Pfam" id="PF00240">
    <property type="entry name" value="ubiquitin"/>
    <property type="match status" value="1"/>
</dbReference>
<dbReference type="Pfam" id="PF01020">
    <property type="entry name" value="Ribosomal_L40e"/>
    <property type="match status" value="1"/>
</dbReference>
<dbReference type="InterPro" id="IPR001611">
    <property type="entry name" value="Leu-rich_rpt"/>
</dbReference>
<dbReference type="InterPro" id="IPR017441">
    <property type="entry name" value="Protein_kinase_ATP_BS"/>
</dbReference>
<dbReference type="GO" id="GO:1990904">
    <property type="term" value="C:ribonucleoprotein complex"/>
    <property type="evidence" value="ECO:0007669"/>
    <property type="project" value="UniProtKB-KW"/>
</dbReference>
<evidence type="ECO:0000256" key="27">
    <source>
        <dbReference type="PROSITE-ProRule" id="PRU10141"/>
    </source>
</evidence>
<dbReference type="InterPro" id="IPR019956">
    <property type="entry name" value="Ubiquitin_dom"/>
</dbReference>
<dbReference type="InterPro" id="IPR032675">
    <property type="entry name" value="LRR_dom_sf"/>
</dbReference>
<keyword evidence="24" id="KW-0539">Nucleus</keyword>
<dbReference type="InterPro" id="IPR008271">
    <property type="entry name" value="Ser/Thr_kinase_AS"/>
</dbReference>
<dbReference type="GO" id="GO:0005840">
    <property type="term" value="C:ribosome"/>
    <property type="evidence" value="ECO:0007669"/>
    <property type="project" value="UniProtKB-KW"/>
</dbReference>
<evidence type="ECO:0000256" key="3">
    <source>
        <dbReference type="ARBA" id="ARBA00004479"/>
    </source>
</evidence>
<dbReference type="OMA" id="MSYNSFA"/>
<dbReference type="InterPro" id="IPR000626">
    <property type="entry name" value="Ubiquitin-like_dom"/>
</dbReference>
<evidence type="ECO:0000256" key="13">
    <source>
        <dbReference type="ARBA" id="ARBA00022692"/>
    </source>
</evidence>
<dbReference type="Pfam" id="PF00069">
    <property type="entry name" value="Pkinase"/>
    <property type="match status" value="1"/>
</dbReference>
<keyword evidence="12" id="KW-0808">Transferase</keyword>
<evidence type="ECO:0000256" key="14">
    <source>
        <dbReference type="ARBA" id="ARBA00022729"/>
    </source>
</evidence>
<evidence type="ECO:0000313" key="31">
    <source>
        <dbReference type="EnsemblPlants" id="AUR62022828-RA:cds"/>
    </source>
</evidence>
<keyword evidence="17" id="KW-0418">Kinase</keyword>
<sequence length="956" mass="106440">MQIFVKTLTEQQRLIFGGKQLQDDRTIADYNILKESTLHLLLRLRGGGYGNFHKFNPSMVVLARQYNQDKKICRKCYARLPLRATNCRKKKCGHSNESIPVLLSNPISNFMNCADAVAVLENLKRQWKNMPPNWVGHDPCGKRWDGIFCNGSRVIAILLSGTNLSGPLPEDIVSLSELQRLDLSNNRGLTGLLPSNIGSLKKLQRLVLSGCNLFGPIPESIGSLLHLQRLFLNSNHFSGPIPHSIGNLEKLVWLDLTDNQLDGNLPVSNKTTPGLDNLLKAKHFHLGENKFSGEIPLGFFRSDMALKHLILNDNQIEGTIPKTLVLVLHLEVIRLDRNSLSGMVPRNLNDLINVGELYLANNNLSGPIPELSGMNRLTYMLLRNNLLNGTVNIGTGFGSELRLIDLRNNFIEELIRGGYSHSILLDDNPFCKSQEAIGICKNSKPLKASKFIPEVHCVSLSCFTDSTGSDCRRPYLARLVFLSFNFSNLENLVYYDFLDGDLKTAIGSFVTKICLVSSMIETEFDYLVLEIALFPPSGVHFDRTDISRIGNVLNDHLFKTPYGPYHFKLDVPYAFPETPAERSKKITLIIGLSISGFVLMLLTIFAGAYAYRQRKIAQRAYKLNNPFSSWSDGDIPHLKGVGCISFEDVMQCTNTFSHKNEIGVGGYGKVYKGNLHNGQLVAIKRAQVGSLQGALEFKTEIELLSRVHHKNVVSLVGFCYDRGEQILIYEYVPNGSLRASLSGRSGVTLKWTKRLKVALGAARGLAYLHELAEPPIIHRDIKSENILLDDHLNAKVADFGLSKLLSNDGDHVSSQVKGTMGYLDPEYLTTQQLTEKSDVYSFGVVMLELVSGRLPIENNKEYIVKEVKVTMNETGYIYNLVDPVIRSGNLIGMEEFVELALKCVECSGDKRPSMGKVVKEIESIIQASEKNLKAVLSSYAGTSDGSDSRISDPFPR</sequence>
<dbReference type="FunFam" id="1.10.510.10:FF:000453">
    <property type="entry name" value="LRR receptor-like serine/threonine-protein kinase HSL2"/>
    <property type="match status" value="1"/>
</dbReference>
<dbReference type="SUPFAM" id="SSF54236">
    <property type="entry name" value="Ubiquitin-like"/>
    <property type="match status" value="1"/>
</dbReference>
<dbReference type="GO" id="GO:0003735">
    <property type="term" value="F:structural constituent of ribosome"/>
    <property type="evidence" value="ECO:0007669"/>
    <property type="project" value="InterPro"/>
</dbReference>
<evidence type="ECO:0000256" key="2">
    <source>
        <dbReference type="ARBA" id="ARBA00004123"/>
    </source>
</evidence>
<dbReference type="SUPFAM" id="SSF52058">
    <property type="entry name" value="L domain-like"/>
    <property type="match status" value="1"/>
</dbReference>
<dbReference type="Gene3D" id="3.80.10.10">
    <property type="entry name" value="Ribonuclease Inhibitor"/>
    <property type="match status" value="2"/>
</dbReference>
<accession>A0A803M3M9</accession>
<comment type="similarity">
    <text evidence="5">In the N-terminal section; belongs to the ubiquitin family.</text>
</comment>
<evidence type="ECO:0000256" key="21">
    <source>
        <dbReference type="ARBA" id="ARBA00023136"/>
    </source>
</evidence>
<keyword evidence="11" id="KW-0433">Leucine-rich repeat</keyword>
<dbReference type="InterPro" id="IPR011332">
    <property type="entry name" value="Ribosomal_zn-bd"/>
</dbReference>
<keyword evidence="19" id="KW-0689">Ribosomal protein</keyword>
<evidence type="ECO:0000256" key="22">
    <source>
        <dbReference type="ARBA" id="ARBA00023170"/>
    </source>
</evidence>
<dbReference type="Gene3D" id="4.10.1060.50">
    <property type="match status" value="1"/>
</dbReference>
<dbReference type="SUPFAM" id="SSF57829">
    <property type="entry name" value="Zn-binding ribosomal proteins"/>
    <property type="match status" value="1"/>
</dbReference>
<dbReference type="Gene3D" id="1.10.510.10">
    <property type="entry name" value="Transferase(Phosphotransferase) domain 1"/>
    <property type="match status" value="1"/>
</dbReference>
<dbReference type="GO" id="GO:0004674">
    <property type="term" value="F:protein serine/threonine kinase activity"/>
    <property type="evidence" value="ECO:0007669"/>
    <property type="project" value="UniProtKB-KW"/>
</dbReference>
<evidence type="ECO:0000256" key="26">
    <source>
        <dbReference type="ARBA" id="ARBA00035124"/>
    </source>
</evidence>
<dbReference type="SMART" id="SM00220">
    <property type="entry name" value="S_TKc"/>
    <property type="match status" value="1"/>
</dbReference>
<dbReference type="PROSITE" id="PS50053">
    <property type="entry name" value="UBIQUITIN_2"/>
    <property type="match status" value="1"/>
</dbReference>
<dbReference type="GO" id="GO:0016020">
    <property type="term" value="C:membrane"/>
    <property type="evidence" value="ECO:0007669"/>
    <property type="project" value="UniProtKB-SubCell"/>
</dbReference>
<dbReference type="GO" id="GO:0005524">
    <property type="term" value="F:ATP binding"/>
    <property type="evidence" value="ECO:0007669"/>
    <property type="project" value="UniProtKB-UniRule"/>
</dbReference>
<dbReference type="PANTHER" id="PTHR45974">
    <property type="entry name" value="RECEPTOR-LIKE PROTEIN 55"/>
    <property type="match status" value="1"/>
</dbReference>
<comment type="similarity">
    <text evidence="6">In the C-terminal section; belongs to the eukaryotic ribosomal protein eL40 family.</text>
</comment>
<dbReference type="Gramene" id="AUR62022828-RA">
    <property type="protein sequence ID" value="AUR62022828-RA:cds"/>
    <property type="gene ID" value="AUR62022828"/>
</dbReference>
<feature type="transmembrane region" description="Helical" evidence="28">
    <location>
        <begin position="586"/>
        <end position="611"/>
    </location>
</feature>
<evidence type="ECO:0000256" key="20">
    <source>
        <dbReference type="ARBA" id="ARBA00022989"/>
    </source>
</evidence>
<reference evidence="31" key="1">
    <citation type="journal article" date="2017" name="Nature">
        <title>The genome of Chenopodium quinoa.</title>
        <authorList>
            <person name="Jarvis D.E."/>
            <person name="Ho Y.S."/>
            <person name="Lightfoot D.J."/>
            <person name="Schmoeckel S.M."/>
            <person name="Li B."/>
            <person name="Borm T.J.A."/>
            <person name="Ohyanagi H."/>
            <person name="Mineta K."/>
            <person name="Michell C.T."/>
            <person name="Saber N."/>
            <person name="Kharbatia N.M."/>
            <person name="Rupper R.R."/>
            <person name="Sharp A.R."/>
            <person name="Dally N."/>
            <person name="Boughton B.A."/>
            <person name="Woo Y.H."/>
            <person name="Gao G."/>
            <person name="Schijlen E.G.W.M."/>
            <person name="Guo X."/>
            <person name="Momin A.A."/>
            <person name="Negrao S."/>
            <person name="Al-Babili S."/>
            <person name="Gehring C."/>
            <person name="Roessner U."/>
            <person name="Jung C."/>
            <person name="Murphy K."/>
            <person name="Arold S.T."/>
            <person name="Gojobori T."/>
            <person name="van der Linden C.G."/>
            <person name="van Loo E.N."/>
            <person name="Jellen E.N."/>
            <person name="Maughan P.J."/>
            <person name="Tester M."/>
        </authorList>
    </citation>
    <scope>NUCLEOTIDE SEQUENCE [LARGE SCALE GENOMIC DNA]</scope>
    <source>
        <strain evidence="31">cv. PI 614886</strain>
    </source>
</reference>
<evidence type="ECO:0000256" key="25">
    <source>
        <dbReference type="ARBA" id="ARBA00023274"/>
    </source>
</evidence>
<dbReference type="InterPro" id="IPR000719">
    <property type="entry name" value="Prot_kinase_dom"/>
</dbReference>
<dbReference type="PRINTS" id="PR00348">
    <property type="entry name" value="UBIQUITIN"/>
</dbReference>
<evidence type="ECO:0000256" key="18">
    <source>
        <dbReference type="ARBA" id="ARBA00022840"/>
    </source>
</evidence>
<dbReference type="FunFam" id="3.30.200.20:FF:000328">
    <property type="entry name" value="Leucine-rich repeat protein kinase family protein"/>
    <property type="match status" value="1"/>
</dbReference>
<evidence type="ECO:0000256" key="23">
    <source>
        <dbReference type="ARBA" id="ARBA00023180"/>
    </source>
</evidence>
<dbReference type="GO" id="GO:0006412">
    <property type="term" value="P:translation"/>
    <property type="evidence" value="ECO:0007669"/>
    <property type="project" value="InterPro"/>
</dbReference>
<evidence type="ECO:0000256" key="6">
    <source>
        <dbReference type="ARBA" id="ARBA00010570"/>
    </source>
</evidence>
<evidence type="ECO:0000256" key="11">
    <source>
        <dbReference type="ARBA" id="ARBA00022614"/>
    </source>
</evidence>
<keyword evidence="21 28" id="KW-0472">Membrane</keyword>
<keyword evidence="13 28" id="KW-0812">Transmembrane</keyword>
<dbReference type="Gene3D" id="3.10.20.90">
    <property type="entry name" value="Phosphatidylinositol 3-kinase Catalytic Subunit, Chain A, domain 1"/>
    <property type="match status" value="1"/>
</dbReference>
<dbReference type="FunFam" id="3.80.10.10:FF:000542">
    <property type="entry name" value="Leucine-rich repeat protein kinase family protein"/>
    <property type="match status" value="1"/>
</dbReference>
<feature type="domain" description="Protein kinase" evidence="29">
    <location>
        <begin position="656"/>
        <end position="925"/>
    </location>
</feature>
<name>A0A803M3M9_CHEQI</name>
<dbReference type="FunFam" id="3.80.10.10:FF:000363">
    <property type="entry name" value="Leucine-rich repeat family protein"/>
    <property type="match status" value="1"/>
</dbReference>
<keyword evidence="9" id="KW-1017">Isopeptide bond</keyword>
<dbReference type="EC" id="2.7.11.1" evidence="7"/>
<evidence type="ECO:0000259" key="30">
    <source>
        <dbReference type="PROSITE" id="PS50053"/>
    </source>
</evidence>
<protein>
    <recommendedName>
        <fullName evidence="7">non-specific serine/threonine protein kinase</fullName>
        <ecNumber evidence="7">2.7.11.1</ecNumber>
    </recommendedName>
</protein>
<dbReference type="Pfam" id="PF00560">
    <property type="entry name" value="LRR_1"/>
    <property type="match status" value="1"/>
</dbReference>
<dbReference type="PROSITE" id="PS50011">
    <property type="entry name" value="PROTEIN_KINASE_DOM"/>
    <property type="match status" value="1"/>
</dbReference>
<keyword evidence="18 27" id="KW-0067">ATP-binding</keyword>
<keyword evidence="32" id="KW-1185">Reference proteome</keyword>
<dbReference type="CDD" id="cd14066">
    <property type="entry name" value="STKc_IRAK"/>
    <property type="match status" value="1"/>
</dbReference>
<dbReference type="InterPro" id="IPR038587">
    <property type="entry name" value="Ribosomal_eL40_sf"/>
</dbReference>
<dbReference type="PANTHER" id="PTHR45974:SF266">
    <property type="entry name" value="LEUCINE-RICH REPEAT RECEPTOR PROTEIN KINASE HPCA1"/>
    <property type="match status" value="1"/>
</dbReference>
<evidence type="ECO:0000256" key="4">
    <source>
        <dbReference type="ARBA" id="ARBA00004496"/>
    </source>
</evidence>
<evidence type="ECO:0000256" key="12">
    <source>
        <dbReference type="ARBA" id="ARBA00022679"/>
    </source>
</evidence>
<keyword evidence="25" id="KW-0687">Ribonucleoprotein</keyword>